<name>A0A9P5Z7Z1_9AGAR</name>
<dbReference type="PROSITE" id="PS50011">
    <property type="entry name" value="PROTEIN_KINASE_DOM"/>
    <property type="match status" value="1"/>
</dbReference>
<evidence type="ECO:0000256" key="1">
    <source>
        <dbReference type="SAM" id="MobiDB-lite"/>
    </source>
</evidence>
<dbReference type="PANTHER" id="PTHR38248:SF2">
    <property type="entry name" value="FUNK1 11"/>
    <property type="match status" value="1"/>
</dbReference>
<dbReference type="InterPro" id="IPR000719">
    <property type="entry name" value="Prot_kinase_dom"/>
</dbReference>
<dbReference type="EMBL" id="MU155184">
    <property type="protein sequence ID" value="KAF9481096.1"/>
    <property type="molecule type" value="Genomic_DNA"/>
</dbReference>
<evidence type="ECO:0000313" key="4">
    <source>
        <dbReference type="Proteomes" id="UP000807469"/>
    </source>
</evidence>
<keyword evidence="4" id="KW-1185">Reference proteome</keyword>
<feature type="domain" description="Protein kinase" evidence="2">
    <location>
        <begin position="1"/>
        <end position="325"/>
    </location>
</feature>
<dbReference type="PANTHER" id="PTHR38248">
    <property type="entry name" value="FUNK1 6"/>
    <property type="match status" value="1"/>
</dbReference>
<dbReference type="InterPro" id="IPR040976">
    <property type="entry name" value="Pkinase_fungal"/>
</dbReference>
<feature type="region of interest" description="Disordered" evidence="1">
    <location>
        <begin position="357"/>
        <end position="389"/>
    </location>
</feature>
<dbReference type="Gene3D" id="1.10.510.10">
    <property type="entry name" value="Transferase(Phosphotransferase) domain 1"/>
    <property type="match status" value="1"/>
</dbReference>
<proteinExistence type="predicted"/>
<accession>A0A9P5Z7Z1</accession>
<evidence type="ECO:0000259" key="2">
    <source>
        <dbReference type="PROSITE" id="PS50011"/>
    </source>
</evidence>
<dbReference type="AlphaFoldDB" id="A0A9P5Z7Z1"/>
<dbReference type="Proteomes" id="UP000807469">
    <property type="component" value="Unassembled WGS sequence"/>
</dbReference>
<reference evidence="3" key="1">
    <citation type="submission" date="2020-11" db="EMBL/GenBank/DDBJ databases">
        <authorList>
            <consortium name="DOE Joint Genome Institute"/>
            <person name="Ahrendt S."/>
            <person name="Riley R."/>
            <person name="Andreopoulos W."/>
            <person name="Labutti K."/>
            <person name="Pangilinan J."/>
            <person name="Ruiz-Duenas F.J."/>
            <person name="Barrasa J.M."/>
            <person name="Sanchez-Garcia M."/>
            <person name="Camarero S."/>
            <person name="Miyauchi S."/>
            <person name="Serrano A."/>
            <person name="Linde D."/>
            <person name="Babiker R."/>
            <person name="Drula E."/>
            <person name="Ayuso-Fernandez I."/>
            <person name="Pacheco R."/>
            <person name="Padilla G."/>
            <person name="Ferreira P."/>
            <person name="Barriuso J."/>
            <person name="Kellner H."/>
            <person name="Castanera R."/>
            <person name="Alfaro M."/>
            <person name="Ramirez L."/>
            <person name="Pisabarro A.G."/>
            <person name="Kuo A."/>
            <person name="Tritt A."/>
            <person name="Lipzen A."/>
            <person name="He G."/>
            <person name="Yan M."/>
            <person name="Ng V."/>
            <person name="Cullen D."/>
            <person name="Martin F."/>
            <person name="Rosso M.-N."/>
            <person name="Henrissat B."/>
            <person name="Hibbett D."/>
            <person name="Martinez A.T."/>
            <person name="Grigoriev I.V."/>
        </authorList>
    </citation>
    <scope>NUCLEOTIDE SEQUENCE</scope>
    <source>
        <strain evidence="3">CIRM-BRFM 674</strain>
    </source>
</reference>
<gene>
    <name evidence="3" type="ORF">BDN70DRAFT_804152</name>
</gene>
<dbReference type="InterPro" id="IPR011009">
    <property type="entry name" value="Kinase-like_dom_sf"/>
</dbReference>
<sequence>FLVSRPVAYPISMASRATRGYWVMDLETKEIVFLKDTWRTNAEDMEVEGDILLSMKGVPNVPTLVCHGDVGDANTYITQTDRYQTAEWNAHRPAIQRLTSQVHYRQVIKEAGYTLESLAGSEELFRAIADVYNGMEFAYELHSRMHRDVSFGNIIFFANQSDRKYGQRQGILIDWELSCVIEKPKARNHWITGTWAFMSINTLSDVPKPHALVHDVESLVYVVFYCAIFYLQWDYNVDTHADILQNFFDHFEQISKEDDSKIVVGGSYKVSNLFNTGRYFKKPKGLPLVIQKWLSRSVQRIYSWYFSAPPDRTPEAQKECARPLFDLTDNIFKDLSNTDREVHPRPNYKGPLLMAVPATPSSTPPSSNLNVAVRRSPRTQPNANASQGS</sequence>
<dbReference type="OrthoDB" id="5592585at2759"/>
<comment type="caution">
    <text evidence="3">The sequence shown here is derived from an EMBL/GenBank/DDBJ whole genome shotgun (WGS) entry which is preliminary data.</text>
</comment>
<feature type="compositionally biased region" description="Polar residues" evidence="1">
    <location>
        <begin position="378"/>
        <end position="389"/>
    </location>
</feature>
<dbReference type="GO" id="GO:0005524">
    <property type="term" value="F:ATP binding"/>
    <property type="evidence" value="ECO:0007669"/>
    <property type="project" value="InterPro"/>
</dbReference>
<feature type="non-terminal residue" evidence="3">
    <location>
        <position position="1"/>
    </location>
</feature>
<protein>
    <recommendedName>
        <fullName evidence="2">Protein kinase domain-containing protein</fullName>
    </recommendedName>
</protein>
<evidence type="ECO:0000313" key="3">
    <source>
        <dbReference type="EMBL" id="KAF9481096.1"/>
    </source>
</evidence>
<dbReference type="GO" id="GO:0004672">
    <property type="term" value="F:protein kinase activity"/>
    <property type="evidence" value="ECO:0007669"/>
    <property type="project" value="InterPro"/>
</dbReference>
<dbReference type="Pfam" id="PF17667">
    <property type="entry name" value="Pkinase_fungal"/>
    <property type="match status" value="1"/>
</dbReference>
<feature type="compositionally biased region" description="Low complexity" evidence="1">
    <location>
        <begin position="357"/>
        <end position="367"/>
    </location>
</feature>
<dbReference type="SUPFAM" id="SSF56112">
    <property type="entry name" value="Protein kinase-like (PK-like)"/>
    <property type="match status" value="1"/>
</dbReference>
<organism evidence="3 4">
    <name type="scientific">Pholiota conissans</name>
    <dbReference type="NCBI Taxonomy" id="109636"/>
    <lineage>
        <taxon>Eukaryota</taxon>
        <taxon>Fungi</taxon>
        <taxon>Dikarya</taxon>
        <taxon>Basidiomycota</taxon>
        <taxon>Agaricomycotina</taxon>
        <taxon>Agaricomycetes</taxon>
        <taxon>Agaricomycetidae</taxon>
        <taxon>Agaricales</taxon>
        <taxon>Agaricineae</taxon>
        <taxon>Strophariaceae</taxon>
        <taxon>Pholiota</taxon>
    </lineage>
</organism>